<dbReference type="InterPro" id="IPR006375">
    <property type="entry name" value="Man1P_GuaTrfase/Man6P_Isoase"/>
</dbReference>
<gene>
    <name evidence="12" type="ORF">SAMN02745728_01433</name>
</gene>
<dbReference type="GO" id="GO:0016853">
    <property type="term" value="F:isomerase activity"/>
    <property type="evidence" value="ECO:0007669"/>
    <property type="project" value="UniProtKB-KW"/>
</dbReference>
<evidence type="ECO:0000259" key="9">
    <source>
        <dbReference type="Pfam" id="PF00483"/>
    </source>
</evidence>
<dbReference type="GO" id="GO:0000271">
    <property type="term" value="P:polysaccharide biosynthetic process"/>
    <property type="evidence" value="ECO:0007669"/>
    <property type="project" value="InterPro"/>
</dbReference>
<dbReference type="NCBIfam" id="TIGR01479">
    <property type="entry name" value="GMP_PMI"/>
    <property type="match status" value="1"/>
</dbReference>
<evidence type="ECO:0000256" key="3">
    <source>
        <dbReference type="ARBA" id="ARBA00022679"/>
    </source>
</evidence>
<accession>A0A1M7T1E0</accession>
<dbReference type="GO" id="GO:0009298">
    <property type="term" value="P:GDP-mannose biosynthetic process"/>
    <property type="evidence" value="ECO:0007669"/>
    <property type="project" value="TreeGrafter"/>
</dbReference>
<dbReference type="SUPFAM" id="SSF53448">
    <property type="entry name" value="Nucleotide-diphospho-sugar transferases"/>
    <property type="match status" value="1"/>
</dbReference>
<evidence type="ECO:0000259" key="11">
    <source>
        <dbReference type="Pfam" id="PF22640"/>
    </source>
</evidence>
<evidence type="ECO:0000256" key="7">
    <source>
        <dbReference type="ARBA" id="ARBA00047343"/>
    </source>
</evidence>
<dbReference type="EC" id="2.7.7.13" evidence="2"/>
<keyword evidence="12" id="KW-0413">Isomerase</keyword>
<dbReference type="Pfam" id="PF01050">
    <property type="entry name" value="MannoseP_isomer"/>
    <property type="match status" value="1"/>
</dbReference>
<dbReference type="InterPro" id="IPR011051">
    <property type="entry name" value="RmlC_Cupin_sf"/>
</dbReference>
<dbReference type="RefSeq" id="WP_072697123.1">
    <property type="nucleotide sequence ID" value="NZ_FRDI01000006.1"/>
</dbReference>
<dbReference type="STRING" id="1121455.SAMN02745728_01433"/>
<name>A0A1M7T1E0_9BACT</name>
<evidence type="ECO:0000256" key="1">
    <source>
        <dbReference type="ARBA" id="ARBA00006115"/>
    </source>
</evidence>
<dbReference type="InterPro" id="IPR029044">
    <property type="entry name" value="Nucleotide-diphossugar_trans"/>
</dbReference>
<keyword evidence="6" id="KW-0342">GTP-binding</keyword>
<evidence type="ECO:0000256" key="5">
    <source>
        <dbReference type="ARBA" id="ARBA00022741"/>
    </source>
</evidence>
<dbReference type="SUPFAM" id="SSF51182">
    <property type="entry name" value="RmlC-like cupins"/>
    <property type="match status" value="1"/>
</dbReference>
<protein>
    <recommendedName>
        <fullName evidence="2">mannose-1-phosphate guanylyltransferase</fullName>
        <ecNumber evidence="2">2.7.7.13</ecNumber>
    </recommendedName>
</protein>
<dbReference type="GO" id="GO:0005525">
    <property type="term" value="F:GTP binding"/>
    <property type="evidence" value="ECO:0007669"/>
    <property type="project" value="UniProtKB-KW"/>
</dbReference>
<dbReference type="FunFam" id="3.90.550.10:FF:000046">
    <property type="entry name" value="Mannose-1-phosphate guanylyltransferase (GDP)"/>
    <property type="match status" value="1"/>
</dbReference>
<evidence type="ECO:0000313" key="13">
    <source>
        <dbReference type="Proteomes" id="UP000186469"/>
    </source>
</evidence>
<evidence type="ECO:0000259" key="10">
    <source>
        <dbReference type="Pfam" id="PF01050"/>
    </source>
</evidence>
<feature type="domain" description="Nucleotidyl transferase" evidence="9">
    <location>
        <begin position="6"/>
        <end position="301"/>
    </location>
</feature>
<dbReference type="Proteomes" id="UP000186469">
    <property type="component" value="Unassembled WGS sequence"/>
</dbReference>
<dbReference type="GO" id="GO:0004475">
    <property type="term" value="F:mannose-1-phosphate guanylyltransferase (GTP) activity"/>
    <property type="evidence" value="ECO:0007669"/>
    <property type="project" value="UniProtKB-EC"/>
</dbReference>
<evidence type="ECO:0000256" key="4">
    <source>
        <dbReference type="ARBA" id="ARBA00022695"/>
    </source>
</evidence>
<dbReference type="Pfam" id="PF22640">
    <property type="entry name" value="ManC_GMP_beta-helix"/>
    <property type="match status" value="1"/>
</dbReference>
<dbReference type="InterPro" id="IPR051161">
    <property type="entry name" value="Mannose-6P_isomerase_type2"/>
</dbReference>
<evidence type="ECO:0000256" key="8">
    <source>
        <dbReference type="RuleBase" id="RU004190"/>
    </source>
</evidence>
<evidence type="ECO:0000313" key="12">
    <source>
        <dbReference type="EMBL" id="SHN64518.1"/>
    </source>
</evidence>
<dbReference type="InterPro" id="IPR014710">
    <property type="entry name" value="RmlC-like_jellyroll"/>
</dbReference>
<dbReference type="Gene3D" id="3.90.550.10">
    <property type="entry name" value="Spore Coat Polysaccharide Biosynthesis Protein SpsA, Chain A"/>
    <property type="match status" value="1"/>
</dbReference>
<dbReference type="FunFam" id="2.60.120.10:FF:000032">
    <property type="entry name" value="Mannose-1-phosphate guanylyltransferase/mannose-6-phosphate isomerase"/>
    <property type="match status" value="1"/>
</dbReference>
<dbReference type="CDD" id="cd02509">
    <property type="entry name" value="GDP-M1P_Guanylyltransferase"/>
    <property type="match status" value="1"/>
</dbReference>
<dbReference type="InterPro" id="IPR005835">
    <property type="entry name" value="NTP_transferase_dom"/>
</dbReference>
<dbReference type="EMBL" id="FRDI01000006">
    <property type="protein sequence ID" value="SHN64518.1"/>
    <property type="molecule type" value="Genomic_DNA"/>
</dbReference>
<dbReference type="PANTHER" id="PTHR46390:SF1">
    <property type="entry name" value="MANNOSE-1-PHOSPHATE GUANYLYLTRANSFERASE"/>
    <property type="match status" value="1"/>
</dbReference>
<comment type="similarity">
    <text evidence="1 8">Belongs to the mannose-6-phosphate isomerase type 2 family.</text>
</comment>
<dbReference type="Pfam" id="PF00483">
    <property type="entry name" value="NTP_transferase"/>
    <property type="match status" value="1"/>
</dbReference>
<keyword evidence="4 12" id="KW-0548">Nucleotidyltransferase</keyword>
<keyword evidence="3 12" id="KW-0808">Transferase</keyword>
<dbReference type="Gene3D" id="2.60.120.10">
    <property type="entry name" value="Jelly Rolls"/>
    <property type="match status" value="1"/>
</dbReference>
<reference evidence="12 13" key="1">
    <citation type="submission" date="2016-12" db="EMBL/GenBank/DDBJ databases">
        <authorList>
            <person name="Song W.-J."/>
            <person name="Kurnit D.M."/>
        </authorList>
    </citation>
    <scope>NUCLEOTIDE SEQUENCE [LARGE SCALE GENOMIC DNA]</scope>
    <source>
        <strain evidence="12 13">DSM 11393</strain>
    </source>
</reference>
<organism evidence="12 13">
    <name type="scientific">Desulfovibrio litoralis DSM 11393</name>
    <dbReference type="NCBI Taxonomy" id="1121455"/>
    <lineage>
        <taxon>Bacteria</taxon>
        <taxon>Pseudomonadati</taxon>
        <taxon>Thermodesulfobacteriota</taxon>
        <taxon>Desulfovibrionia</taxon>
        <taxon>Desulfovibrionales</taxon>
        <taxon>Desulfovibrionaceae</taxon>
        <taxon>Desulfovibrio</taxon>
    </lineage>
</organism>
<evidence type="ECO:0000256" key="6">
    <source>
        <dbReference type="ARBA" id="ARBA00023134"/>
    </source>
</evidence>
<dbReference type="InterPro" id="IPR049577">
    <property type="entry name" value="GMPP_N"/>
</dbReference>
<dbReference type="OrthoDB" id="9806359at2"/>
<feature type="domain" description="Mannose-6-phosphate isomerase type II C-terminal" evidence="10">
    <location>
        <begin position="367"/>
        <end position="481"/>
    </location>
</feature>
<dbReference type="AlphaFoldDB" id="A0A1M7T1E0"/>
<dbReference type="InterPro" id="IPR054566">
    <property type="entry name" value="ManC/GMP-like_b-helix"/>
</dbReference>
<dbReference type="InterPro" id="IPR001538">
    <property type="entry name" value="Man6P_isomerase-2_C"/>
</dbReference>
<dbReference type="PANTHER" id="PTHR46390">
    <property type="entry name" value="MANNOSE-1-PHOSPHATE GUANYLYLTRANSFERASE"/>
    <property type="match status" value="1"/>
</dbReference>
<evidence type="ECO:0000256" key="2">
    <source>
        <dbReference type="ARBA" id="ARBA00012387"/>
    </source>
</evidence>
<keyword evidence="5" id="KW-0547">Nucleotide-binding</keyword>
<dbReference type="CDD" id="cd02213">
    <property type="entry name" value="cupin_PMI_typeII_C"/>
    <property type="match status" value="1"/>
</dbReference>
<proteinExistence type="inferred from homology"/>
<feature type="domain" description="MannoseP isomerase/GMP-like beta-helix" evidence="11">
    <location>
        <begin position="316"/>
        <end position="363"/>
    </location>
</feature>
<comment type="catalytic activity">
    <reaction evidence="7">
        <text>alpha-D-mannose 1-phosphate + GTP + H(+) = GDP-alpha-D-mannose + diphosphate</text>
        <dbReference type="Rhea" id="RHEA:15229"/>
        <dbReference type="ChEBI" id="CHEBI:15378"/>
        <dbReference type="ChEBI" id="CHEBI:33019"/>
        <dbReference type="ChEBI" id="CHEBI:37565"/>
        <dbReference type="ChEBI" id="CHEBI:57527"/>
        <dbReference type="ChEBI" id="CHEBI:58409"/>
        <dbReference type="EC" id="2.7.7.13"/>
    </reaction>
</comment>
<keyword evidence="13" id="KW-1185">Reference proteome</keyword>
<sequence length="487" mass="54532">MSIICPVILCGGSGTRLWPLSRELYPKQFMELGTDTLFARTLKRVKALGDQLGTFFIVCNAEHRFFVAGIMQELDIKGAIILEPEAKNTAPAIALAALAAKDAYKNNAVEPLLLILPSDHDIEPIEHFLQAVQSACLGAEADKIMTFGITPTRPETGFGYIKHNKILTLENNDTSNQSTQLPIYTVEKFVEKPQLTKAEEFLKSGAYTWNSGMFLVKPSVYLTELEKYSPQIKTCCQQAWSKHTQDTDFIRIDKELFSQTPAQSIDYAIMEHTKLACVLPIALKWSDLGSWQSFYETSPHDDNKNAIIGDVVIDNVTGCYLHSSQRLIAASGIKDLAVIDTADAVLVIDLKQSQEVKTLYNKLKAAKRNEIFAHTKVYRPWGHYSVLAVAERFQVKSIVVNPQACLSLQLHHHRAEHWVVVRGTAKIILDDKELLLCENQSTYIPVGVKHSLQNPGMIPLEIIEIQSGAYLGEDDIVRFEDIYGRNK</sequence>